<sequence>IDPENLYNMDEIGFLLGFCMSEKVVVGTHELRINDASRELITVLDGACTDGTSLDPMIVFKTEELPEGYFTSSALALGWLERNFGAESQSARKAKDKWKMLTLDGHSIHLSWDFLLWGIEYHIIIFCFPLHTTSILQPMDVGLFGPLKHYYTSLLQEWRECLGCQAGI</sequence>
<evidence type="ECO:0000313" key="3">
    <source>
        <dbReference type="Proteomes" id="UP000276215"/>
    </source>
</evidence>
<dbReference type="OrthoDB" id="2917041at2759"/>
<dbReference type="GO" id="GO:0005634">
    <property type="term" value="C:nucleus"/>
    <property type="evidence" value="ECO:0007669"/>
    <property type="project" value="TreeGrafter"/>
</dbReference>
<name>A0A3N4K0K2_9PEZI</name>
<reference evidence="2 3" key="1">
    <citation type="journal article" date="2018" name="Nat. Ecol. Evol.">
        <title>Pezizomycetes genomes reveal the molecular basis of ectomycorrhizal truffle lifestyle.</title>
        <authorList>
            <person name="Murat C."/>
            <person name="Payen T."/>
            <person name="Noel B."/>
            <person name="Kuo A."/>
            <person name="Morin E."/>
            <person name="Chen J."/>
            <person name="Kohler A."/>
            <person name="Krizsan K."/>
            <person name="Balestrini R."/>
            <person name="Da Silva C."/>
            <person name="Montanini B."/>
            <person name="Hainaut M."/>
            <person name="Levati E."/>
            <person name="Barry K.W."/>
            <person name="Belfiori B."/>
            <person name="Cichocki N."/>
            <person name="Clum A."/>
            <person name="Dockter R.B."/>
            <person name="Fauchery L."/>
            <person name="Guy J."/>
            <person name="Iotti M."/>
            <person name="Le Tacon F."/>
            <person name="Lindquist E.A."/>
            <person name="Lipzen A."/>
            <person name="Malagnac F."/>
            <person name="Mello A."/>
            <person name="Molinier V."/>
            <person name="Miyauchi S."/>
            <person name="Poulain J."/>
            <person name="Riccioni C."/>
            <person name="Rubini A."/>
            <person name="Sitrit Y."/>
            <person name="Splivallo R."/>
            <person name="Traeger S."/>
            <person name="Wang M."/>
            <person name="Zifcakova L."/>
            <person name="Wipf D."/>
            <person name="Zambonelli A."/>
            <person name="Paolocci F."/>
            <person name="Nowrousian M."/>
            <person name="Ottonello S."/>
            <person name="Baldrian P."/>
            <person name="Spatafora J.W."/>
            <person name="Henrissat B."/>
            <person name="Nagy L.G."/>
            <person name="Aury J.M."/>
            <person name="Wincker P."/>
            <person name="Grigoriev I.V."/>
            <person name="Bonfante P."/>
            <person name="Martin F.M."/>
        </authorList>
    </citation>
    <scope>NUCLEOTIDE SEQUENCE [LARGE SCALE GENOMIC DNA]</scope>
    <source>
        <strain evidence="2 3">120613-1</strain>
    </source>
</reference>
<dbReference type="AlphaFoldDB" id="A0A3N4K0K2"/>
<feature type="domain" description="DDE-1" evidence="1">
    <location>
        <begin position="72"/>
        <end position="156"/>
    </location>
</feature>
<dbReference type="InterPro" id="IPR050863">
    <property type="entry name" value="CenT-Element_Derived"/>
</dbReference>
<accession>A0A3N4K0K2</accession>
<dbReference type="EMBL" id="ML120366">
    <property type="protein sequence ID" value="RPB02742.1"/>
    <property type="molecule type" value="Genomic_DNA"/>
</dbReference>
<feature type="non-terminal residue" evidence="2">
    <location>
        <position position="1"/>
    </location>
</feature>
<evidence type="ECO:0000259" key="1">
    <source>
        <dbReference type="Pfam" id="PF03184"/>
    </source>
</evidence>
<dbReference type="Pfam" id="PF03184">
    <property type="entry name" value="DDE_1"/>
    <property type="match status" value="1"/>
</dbReference>
<organism evidence="2 3">
    <name type="scientific">Choiromyces venosus 120613-1</name>
    <dbReference type="NCBI Taxonomy" id="1336337"/>
    <lineage>
        <taxon>Eukaryota</taxon>
        <taxon>Fungi</taxon>
        <taxon>Dikarya</taxon>
        <taxon>Ascomycota</taxon>
        <taxon>Pezizomycotina</taxon>
        <taxon>Pezizomycetes</taxon>
        <taxon>Pezizales</taxon>
        <taxon>Tuberaceae</taxon>
        <taxon>Choiromyces</taxon>
    </lineage>
</organism>
<dbReference type="PANTHER" id="PTHR19303:SF74">
    <property type="entry name" value="POGO TRANSPOSABLE ELEMENT WITH KRAB DOMAIN"/>
    <property type="match status" value="1"/>
</dbReference>
<dbReference type="STRING" id="1336337.A0A3N4K0K2"/>
<proteinExistence type="predicted"/>
<protein>
    <recommendedName>
        <fullName evidence="1">DDE-1 domain-containing protein</fullName>
    </recommendedName>
</protein>
<dbReference type="PANTHER" id="PTHR19303">
    <property type="entry name" value="TRANSPOSON"/>
    <property type="match status" value="1"/>
</dbReference>
<keyword evidence="3" id="KW-1185">Reference proteome</keyword>
<dbReference type="Proteomes" id="UP000276215">
    <property type="component" value="Unassembled WGS sequence"/>
</dbReference>
<dbReference type="InterPro" id="IPR004875">
    <property type="entry name" value="DDE_SF_endonuclease_dom"/>
</dbReference>
<dbReference type="GO" id="GO:0003677">
    <property type="term" value="F:DNA binding"/>
    <property type="evidence" value="ECO:0007669"/>
    <property type="project" value="TreeGrafter"/>
</dbReference>
<gene>
    <name evidence="2" type="ORF">L873DRAFT_1672374</name>
</gene>
<evidence type="ECO:0000313" key="2">
    <source>
        <dbReference type="EMBL" id="RPB02742.1"/>
    </source>
</evidence>